<protein>
    <recommendedName>
        <fullName evidence="3">DUF4399 domain-containing protein</fullName>
    </recommendedName>
</protein>
<keyword evidence="2" id="KW-1185">Reference proteome</keyword>
<sequence length="132" mass="14598">MKMLKYILITMSAMMIAGCGSDDEGFSEVKSGHEQHDNHKPTLDASVEVKGSKALIRIKTDMEISKKSYGGEKKDGQGHIHMYVDNGEKQGITSTPVELNNLSPGEHVVKISLHNNDHTPFDVTEKLTFTIK</sequence>
<gene>
    <name evidence="1" type="ORF">ACFQPF_08130</name>
</gene>
<evidence type="ECO:0008006" key="3">
    <source>
        <dbReference type="Google" id="ProtNLM"/>
    </source>
</evidence>
<dbReference type="Proteomes" id="UP001596549">
    <property type="component" value="Unassembled WGS sequence"/>
</dbReference>
<accession>A0ABW2NLY7</accession>
<dbReference type="EMBL" id="JBHTCP010000013">
    <property type="protein sequence ID" value="MFC7371642.1"/>
    <property type="molecule type" value="Genomic_DNA"/>
</dbReference>
<dbReference type="PROSITE" id="PS51257">
    <property type="entry name" value="PROKAR_LIPOPROTEIN"/>
    <property type="match status" value="1"/>
</dbReference>
<reference evidence="2" key="1">
    <citation type="journal article" date="2019" name="Int. J. Syst. Evol. Microbiol.">
        <title>The Global Catalogue of Microorganisms (GCM) 10K type strain sequencing project: providing services to taxonomists for standard genome sequencing and annotation.</title>
        <authorList>
            <consortium name="The Broad Institute Genomics Platform"/>
            <consortium name="The Broad Institute Genome Sequencing Center for Infectious Disease"/>
            <person name="Wu L."/>
            <person name="Ma J."/>
        </authorList>
    </citation>
    <scope>NUCLEOTIDE SEQUENCE [LARGE SCALE GENOMIC DNA]</scope>
    <source>
        <strain evidence="2">NBRC 106396</strain>
    </source>
</reference>
<evidence type="ECO:0000313" key="1">
    <source>
        <dbReference type="EMBL" id="MFC7371642.1"/>
    </source>
</evidence>
<proteinExistence type="predicted"/>
<dbReference type="RefSeq" id="WP_379748397.1">
    <property type="nucleotide sequence ID" value="NZ_JBHTCP010000013.1"/>
</dbReference>
<evidence type="ECO:0000313" key="2">
    <source>
        <dbReference type="Proteomes" id="UP001596549"/>
    </source>
</evidence>
<name>A0ABW2NLY7_9BACL</name>
<comment type="caution">
    <text evidence="1">The sequence shown here is derived from an EMBL/GenBank/DDBJ whole genome shotgun (WGS) entry which is preliminary data.</text>
</comment>
<organism evidence="1 2">
    <name type="scientific">Fictibacillus iocasae</name>
    <dbReference type="NCBI Taxonomy" id="2715437"/>
    <lineage>
        <taxon>Bacteria</taxon>
        <taxon>Bacillati</taxon>
        <taxon>Bacillota</taxon>
        <taxon>Bacilli</taxon>
        <taxon>Bacillales</taxon>
        <taxon>Fictibacillaceae</taxon>
        <taxon>Fictibacillus</taxon>
    </lineage>
</organism>